<evidence type="ECO:0000256" key="1">
    <source>
        <dbReference type="ARBA" id="ARBA00004613"/>
    </source>
</evidence>
<gene>
    <name evidence="7" type="ORF">LITE_LOCUS49263</name>
</gene>
<keyword evidence="4 6" id="KW-0964">Secreted</keyword>
<dbReference type="PANTHER" id="PTHR31232">
    <property type="match status" value="1"/>
</dbReference>
<accession>A0AAV0RSI7</accession>
<keyword evidence="5" id="KW-0732">Signal</keyword>
<protein>
    <recommendedName>
        <fullName evidence="6">S-protein homolog</fullName>
    </recommendedName>
</protein>
<reference evidence="7" key="1">
    <citation type="submission" date="2022-08" db="EMBL/GenBank/DDBJ databases">
        <authorList>
            <person name="Gutierrez-Valencia J."/>
        </authorList>
    </citation>
    <scope>NUCLEOTIDE SEQUENCE</scope>
</reference>
<evidence type="ECO:0000256" key="5">
    <source>
        <dbReference type="ARBA" id="ARBA00022729"/>
    </source>
</evidence>
<evidence type="ECO:0000313" key="7">
    <source>
        <dbReference type="EMBL" id="CAI0559513.1"/>
    </source>
</evidence>
<keyword evidence="3 6" id="KW-0713">Self-incompatibility</keyword>
<evidence type="ECO:0000313" key="8">
    <source>
        <dbReference type="Proteomes" id="UP001154282"/>
    </source>
</evidence>
<evidence type="ECO:0000256" key="2">
    <source>
        <dbReference type="ARBA" id="ARBA00005581"/>
    </source>
</evidence>
<evidence type="ECO:0000256" key="3">
    <source>
        <dbReference type="ARBA" id="ARBA00022471"/>
    </source>
</evidence>
<dbReference type="EMBL" id="CAMGYJ010000011">
    <property type="protein sequence ID" value="CAI0559513.1"/>
    <property type="molecule type" value="Genomic_DNA"/>
</dbReference>
<dbReference type="GO" id="GO:0005576">
    <property type="term" value="C:extracellular region"/>
    <property type="evidence" value="ECO:0007669"/>
    <property type="project" value="UniProtKB-SubCell"/>
</dbReference>
<dbReference type="InterPro" id="IPR010264">
    <property type="entry name" value="Self-incomp_S1"/>
</dbReference>
<evidence type="ECO:0000256" key="4">
    <source>
        <dbReference type="ARBA" id="ARBA00022525"/>
    </source>
</evidence>
<comment type="similarity">
    <text evidence="2 6">Belongs to the plant self-incompatibility (S1) protein family.</text>
</comment>
<dbReference type="AlphaFoldDB" id="A0AAV0RSI7"/>
<proteinExistence type="inferred from homology"/>
<comment type="subcellular location">
    <subcellularLocation>
        <location evidence="1 6">Secreted</location>
    </subcellularLocation>
</comment>
<dbReference type="PANTHER" id="PTHR31232:SF43">
    <property type="entry name" value="S-PROTEIN HOMOLOG 29-RELATED"/>
    <property type="match status" value="1"/>
</dbReference>
<dbReference type="Pfam" id="PF05938">
    <property type="entry name" value="Self-incomp_S1"/>
    <property type="match status" value="1"/>
</dbReference>
<dbReference type="Proteomes" id="UP001154282">
    <property type="component" value="Unassembled WGS sequence"/>
</dbReference>
<evidence type="ECO:0000256" key="6">
    <source>
        <dbReference type="RuleBase" id="RU367044"/>
    </source>
</evidence>
<dbReference type="GO" id="GO:0060320">
    <property type="term" value="P:rejection of self pollen"/>
    <property type="evidence" value="ECO:0007669"/>
    <property type="project" value="UniProtKB-KW"/>
</dbReference>
<name>A0AAV0RSI7_9ROSI</name>
<keyword evidence="8" id="KW-1185">Reference proteome</keyword>
<comment type="caution">
    <text evidence="7">The sequence shown here is derived from an EMBL/GenBank/DDBJ whole genome shotgun (WGS) entry which is preliminary data.</text>
</comment>
<sequence length="124" mass="14940">MNHVTEAARTDGFWPVKKTVTIANRLKSKATLKLHCRSRDDDLGVRYLRYDESYHFKFRTDIFFRTLFYCSFEWPGSGGKHWTNIYNDWNMNCRDCKFVIKTYGPCEYDPATYQYDRCDSWNNE</sequence>
<organism evidence="7 8">
    <name type="scientific">Linum tenue</name>
    <dbReference type="NCBI Taxonomy" id="586396"/>
    <lineage>
        <taxon>Eukaryota</taxon>
        <taxon>Viridiplantae</taxon>
        <taxon>Streptophyta</taxon>
        <taxon>Embryophyta</taxon>
        <taxon>Tracheophyta</taxon>
        <taxon>Spermatophyta</taxon>
        <taxon>Magnoliopsida</taxon>
        <taxon>eudicotyledons</taxon>
        <taxon>Gunneridae</taxon>
        <taxon>Pentapetalae</taxon>
        <taxon>rosids</taxon>
        <taxon>fabids</taxon>
        <taxon>Malpighiales</taxon>
        <taxon>Linaceae</taxon>
        <taxon>Linum</taxon>
    </lineage>
</organism>